<feature type="compositionally biased region" description="Basic and acidic residues" evidence="1">
    <location>
        <begin position="73"/>
        <end position="89"/>
    </location>
</feature>
<proteinExistence type="predicted"/>
<evidence type="ECO:0000313" key="3">
    <source>
        <dbReference type="Proteomes" id="UP000053890"/>
    </source>
</evidence>
<dbReference type="AlphaFoldDB" id="A0A194S7L9"/>
<reference evidence="2 3" key="1">
    <citation type="journal article" date="2015" name="Front. Microbiol.">
        <title>Genome sequence of the plant growth promoting endophytic yeast Rhodotorula graminis WP1.</title>
        <authorList>
            <person name="Firrincieli A."/>
            <person name="Otillar R."/>
            <person name="Salamov A."/>
            <person name="Schmutz J."/>
            <person name="Khan Z."/>
            <person name="Redman R.S."/>
            <person name="Fleck N.D."/>
            <person name="Lindquist E."/>
            <person name="Grigoriev I.V."/>
            <person name="Doty S.L."/>
        </authorList>
    </citation>
    <scope>NUCLEOTIDE SEQUENCE [LARGE SCALE GENOMIC DNA]</scope>
    <source>
        <strain evidence="2 3">WP1</strain>
    </source>
</reference>
<feature type="compositionally biased region" description="Basic residues" evidence="1">
    <location>
        <begin position="28"/>
        <end position="39"/>
    </location>
</feature>
<dbReference type="Proteomes" id="UP000053890">
    <property type="component" value="Unassembled WGS sequence"/>
</dbReference>
<keyword evidence="3" id="KW-1185">Reference proteome</keyword>
<dbReference type="EMBL" id="KQ474076">
    <property type="protein sequence ID" value="KPV76587.1"/>
    <property type="molecule type" value="Genomic_DNA"/>
</dbReference>
<sequence length="165" mass="18568">IYPPRASADDGQAQHSPSSRPAKAVAQARHHPLRPRAPRLRREARARSHQRLDQLGKGGHGEEGRRRLLVRCIRQDQQARADARRDRGPHPAGHHARLEGVVVQRALGARQGVQLGGLDARQEPRRAREEVWAEKEQGPHRLSPHLPTFPSTFPPYFYRHAPAAV</sequence>
<feature type="region of interest" description="Disordered" evidence="1">
    <location>
        <begin position="119"/>
        <end position="147"/>
    </location>
</feature>
<organism evidence="2 3">
    <name type="scientific">Rhodotorula graminis (strain WP1)</name>
    <dbReference type="NCBI Taxonomy" id="578459"/>
    <lineage>
        <taxon>Eukaryota</taxon>
        <taxon>Fungi</taxon>
        <taxon>Dikarya</taxon>
        <taxon>Basidiomycota</taxon>
        <taxon>Pucciniomycotina</taxon>
        <taxon>Microbotryomycetes</taxon>
        <taxon>Sporidiobolales</taxon>
        <taxon>Sporidiobolaceae</taxon>
        <taxon>Rhodotorula</taxon>
    </lineage>
</organism>
<feature type="compositionally biased region" description="Basic and acidic residues" evidence="1">
    <location>
        <begin position="120"/>
        <end position="139"/>
    </location>
</feature>
<gene>
    <name evidence="2" type="ORF">RHOBADRAFT_66233</name>
</gene>
<evidence type="ECO:0000313" key="2">
    <source>
        <dbReference type="EMBL" id="KPV76587.1"/>
    </source>
</evidence>
<accession>A0A194S7L9</accession>
<feature type="region of interest" description="Disordered" evidence="1">
    <location>
        <begin position="1"/>
        <end position="98"/>
    </location>
</feature>
<feature type="non-terminal residue" evidence="2">
    <location>
        <position position="1"/>
    </location>
</feature>
<evidence type="ECO:0000256" key="1">
    <source>
        <dbReference type="SAM" id="MobiDB-lite"/>
    </source>
</evidence>
<protein>
    <submittedName>
        <fullName evidence="2">Uncharacterized protein</fullName>
    </submittedName>
</protein>
<dbReference type="RefSeq" id="XP_018272636.1">
    <property type="nucleotide sequence ID" value="XM_018418902.1"/>
</dbReference>
<name>A0A194S7L9_RHOGW</name>
<dbReference type="GeneID" id="28979349"/>
<feature type="compositionally biased region" description="Basic and acidic residues" evidence="1">
    <location>
        <begin position="40"/>
        <end position="66"/>
    </location>
</feature>